<reference evidence="2 3" key="1">
    <citation type="submission" date="2022-06" db="EMBL/GenBank/DDBJ databases">
        <title>Draft genome sequence of type strain Streptomyces rubrisoli DSM 42083.</title>
        <authorList>
            <person name="Duangmal K."/>
            <person name="Klaysubun C."/>
        </authorList>
    </citation>
    <scope>NUCLEOTIDE SEQUENCE [LARGE SCALE GENOMIC DNA]</scope>
    <source>
        <strain evidence="2 3">DSM 42083</strain>
    </source>
</reference>
<evidence type="ECO:0000313" key="3">
    <source>
        <dbReference type="Proteomes" id="UP001206206"/>
    </source>
</evidence>
<feature type="region of interest" description="Disordered" evidence="1">
    <location>
        <begin position="1"/>
        <end position="20"/>
    </location>
</feature>
<accession>A0ABT1PEL7</accession>
<name>A0ABT1PEL7_9ACTN</name>
<keyword evidence="3" id="KW-1185">Reference proteome</keyword>
<comment type="caution">
    <text evidence="2">The sequence shown here is derived from an EMBL/GenBank/DDBJ whole genome shotgun (WGS) entry which is preliminary data.</text>
</comment>
<dbReference type="RefSeq" id="WP_255929220.1">
    <property type="nucleotide sequence ID" value="NZ_JANFNH010000020.1"/>
</dbReference>
<feature type="compositionally biased region" description="Pro residues" evidence="1">
    <location>
        <begin position="1"/>
        <end position="10"/>
    </location>
</feature>
<protein>
    <submittedName>
        <fullName evidence="2">Uncharacterized protein</fullName>
    </submittedName>
</protein>
<evidence type="ECO:0000256" key="1">
    <source>
        <dbReference type="SAM" id="MobiDB-lite"/>
    </source>
</evidence>
<proteinExistence type="predicted"/>
<dbReference type="EMBL" id="JANFNH010000020">
    <property type="protein sequence ID" value="MCQ4043804.1"/>
    <property type="molecule type" value="Genomic_DNA"/>
</dbReference>
<sequence>MTEMVPPPLEASPTARPNTRPDHVLRLYDALREHSGFTARVLPDALVITHSGYAVATDAARVQLPAQAPFAVLRYAIDLLLSRHPHIRAIRARQHGGRVDLEAVHLFDPASEHGTPTG</sequence>
<evidence type="ECO:0000313" key="2">
    <source>
        <dbReference type="EMBL" id="MCQ4043804.1"/>
    </source>
</evidence>
<organism evidence="2 3">
    <name type="scientific">Streptantibioticus rubrisoli</name>
    <dbReference type="NCBI Taxonomy" id="1387313"/>
    <lineage>
        <taxon>Bacteria</taxon>
        <taxon>Bacillati</taxon>
        <taxon>Actinomycetota</taxon>
        <taxon>Actinomycetes</taxon>
        <taxon>Kitasatosporales</taxon>
        <taxon>Streptomycetaceae</taxon>
        <taxon>Streptantibioticus</taxon>
    </lineage>
</organism>
<gene>
    <name evidence="2" type="ORF">NON19_17690</name>
</gene>
<dbReference type="Proteomes" id="UP001206206">
    <property type="component" value="Unassembled WGS sequence"/>
</dbReference>